<dbReference type="RefSeq" id="WP_344260953.1">
    <property type="nucleotide sequence ID" value="NZ_BAAAMJ010000018.1"/>
</dbReference>
<dbReference type="PROSITE" id="PS00455">
    <property type="entry name" value="AMP_BINDING"/>
    <property type="match status" value="1"/>
</dbReference>
<dbReference type="PANTHER" id="PTHR45527:SF1">
    <property type="entry name" value="FATTY ACID SYNTHASE"/>
    <property type="match status" value="1"/>
</dbReference>
<dbReference type="Gene3D" id="3.40.50.720">
    <property type="entry name" value="NAD(P)-binding Rossmann-like Domain"/>
    <property type="match status" value="1"/>
</dbReference>
<dbReference type="Pfam" id="PF00550">
    <property type="entry name" value="PP-binding"/>
    <property type="match status" value="1"/>
</dbReference>
<dbReference type="NCBIfam" id="TIGR01733">
    <property type="entry name" value="AA-adenyl-dom"/>
    <property type="match status" value="1"/>
</dbReference>
<dbReference type="Proteomes" id="UP001501303">
    <property type="component" value="Unassembled WGS sequence"/>
</dbReference>
<comment type="cofactor">
    <cofactor evidence="1">
        <name>pantetheine 4'-phosphate</name>
        <dbReference type="ChEBI" id="CHEBI:47942"/>
    </cofactor>
</comment>
<dbReference type="InterPro" id="IPR013120">
    <property type="entry name" value="FAR_NAD-bd"/>
</dbReference>
<feature type="domain" description="Carrier" evidence="6">
    <location>
        <begin position="987"/>
        <end position="1062"/>
    </location>
</feature>
<evidence type="ECO:0000256" key="4">
    <source>
        <dbReference type="ARBA" id="ARBA00022598"/>
    </source>
</evidence>
<dbReference type="Gene3D" id="3.30.559.30">
    <property type="entry name" value="Nonribosomal peptide synthetase, condensation domain"/>
    <property type="match status" value="1"/>
</dbReference>
<dbReference type="Gene3D" id="2.30.38.10">
    <property type="entry name" value="Luciferase, Domain 3"/>
    <property type="match status" value="1"/>
</dbReference>
<feature type="region of interest" description="Disordered" evidence="5">
    <location>
        <begin position="77"/>
        <end position="98"/>
    </location>
</feature>
<dbReference type="Gene3D" id="3.30.300.30">
    <property type="match status" value="1"/>
</dbReference>
<evidence type="ECO:0000256" key="3">
    <source>
        <dbReference type="ARBA" id="ARBA00022553"/>
    </source>
</evidence>
<dbReference type="SUPFAM" id="SSF47336">
    <property type="entry name" value="ACP-like"/>
    <property type="match status" value="1"/>
</dbReference>
<dbReference type="Gene3D" id="3.30.559.10">
    <property type="entry name" value="Chloramphenicol acetyltransferase-like domain"/>
    <property type="match status" value="1"/>
</dbReference>
<dbReference type="SUPFAM" id="SSF52777">
    <property type="entry name" value="CoA-dependent acyltransferases"/>
    <property type="match status" value="2"/>
</dbReference>
<dbReference type="InterPro" id="IPR001242">
    <property type="entry name" value="Condensation_dom"/>
</dbReference>
<dbReference type="Gene3D" id="3.40.50.980">
    <property type="match status" value="2"/>
</dbReference>
<feature type="compositionally biased region" description="Gly residues" evidence="5">
    <location>
        <begin position="81"/>
        <end position="91"/>
    </location>
</feature>
<dbReference type="CDD" id="cd19531">
    <property type="entry name" value="LCL_NRPS-like"/>
    <property type="match status" value="1"/>
</dbReference>
<keyword evidence="4" id="KW-0436">Ligase</keyword>
<dbReference type="SMART" id="SM00823">
    <property type="entry name" value="PKS_PP"/>
    <property type="match status" value="1"/>
</dbReference>
<gene>
    <name evidence="7" type="ORF">GCM10009716_22020</name>
</gene>
<proteinExistence type="predicted"/>
<comment type="caution">
    <text evidence="7">The sequence shown here is derived from an EMBL/GenBank/DDBJ whole genome shotgun (WGS) entry which is preliminary data.</text>
</comment>
<dbReference type="PROSITE" id="PS50075">
    <property type="entry name" value="CARRIER"/>
    <property type="match status" value="1"/>
</dbReference>
<dbReference type="EMBL" id="BAAAMJ010000018">
    <property type="protein sequence ID" value="GAA1911653.1"/>
    <property type="molecule type" value="Genomic_DNA"/>
</dbReference>
<dbReference type="Pfam" id="PF13193">
    <property type="entry name" value="AMP-binding_C"/>
    <property type="match status" value="1"/>
</dbReference>
<dbReference type="PANTHER" id="PTHR45527">
    <property type="entry name" value="NONRIBOSOMAL PEPTIDE SYNTHETASE"/>
    <property type="match status" value="1"/>
</dbReference>
<dbReference type="InterPro" id="IPR020806">
    <property type="entry name" value="PKS_PP-bd"/>
</dbReference>
<dbReference type="InterPro" id="IPR036736">
    <property type="entry name" value="ACP-like_sf"/>
</dbReference>
<dbReference type="SUPFAM" id="SSF51735">
    <property type="entry name" value="NAD(P)-binding Rossmann-fold domains"/>
    <property type="match status" value="1"/>
</dbReference>
<dbReference type="Pfam" id="PF07993">
    <property type="entry name" value="NAD_binding_4"/>
    <property type="match status" value="1"/>
</dbReference>
<dbReference type="Pfam" id="PF00668">
    <property type="entry name" value="Condensation"/>
    <property type="match status" value="1"/>
</dbReference>
<keyword evidence="8" id="KW-1185">Reference proteome</keyword>
<reference evidence="7 8" key="1">
    <citation type="journal article" date="2019" name="Int. J. Syst. Evol. Microbiol.">
        <title>The Global Catalogue of Microorganisms (GCM) 10K type strain sequencing project: providing services to taxonomists for standard genome sequencing and annotation.</title>
        <authorList>
            <consortium name="The Broad Institute Genomics Platform"/>
            <consortium name="The Broad Institute Genome Sequencing Center for Infectious Disease"/>
            <person name="Wu L."/>
            <person name="Ma J."/>
        </authorList>
    </citation>
    <scope>NUCLEOTIDE SEQUENCE [LARGE SCALE GENOMIC DNA]</scope>
    <source>
        <strain evidence="7 8">JCM 13581</strain>
    </source>
</reference>
<dbReference type="InterPro" id="IPR010080">
    <property type="entry name" value="Thioester_reductase-like_dom"/>
</dbReference>
<dbReference type="CDD" id="cd05235">
    <property type="entry name" value="SDR_e1"/>
    <property type="match status" value="1"/>
</dbReference>
<feature type="region of interest" description="Disordered" evidence="5">
    <location>
        <begin position="219"/>
        <end position="238"/>
    </location>
</feature>
<dbReference type="NCBIfam" id="TIGR01746">
    <property type="entry name" value="Thioester-redct"/>
    <property type="match status" value="1"/>
</dbReference>
<dbReference type="InterPro" id="IPR000873">
    <property type="entry name" value="AMP-dep_synth/lig_dom"/>
</dbReference>
<dbReference type="InterPro" id="IPR025110">
    <property type="entry name" value="AMP-bd_C"/>
</dbReference>
<dbReference type="InterPro" id="IPR023213">
    <property type="entry name" value="CAT-like_dom_sf"/>
</dbReference>
<name>A0ABN2P4Q1_9ACTN</name>
<evidence type="ECO:0000256" key="5">
    <source>
        <dbReference type="SAM" id="MobiDB-lite"/>
    </source>
</evidence>
<protein>
    <recommendedName>
        <fullName evidence="6">Carrier domain-containing protein</fullName>
    </recommendedName>
</protein>
<organism evidence="7 8">
    <name type="scientific">Streptomyces sodiiphilus</name>
    <dbReference type="NCBI Taxonomy" id="226217"/>
    <lineage>
        <taxon>Bacteria</taxon>
        <taxon>Bacillati</taxon>
        <taxon>Actinomycetota</taxon>
        <taxon>Actinomycetes</taxon>
        <taxon>Kitasatosporales</taxon>
        <taxon>Streptomycetaceae</taxon>
        <taxon>Streptomyces</taxon>
    </lineage>
</organism>
<accession>A0ABN2P4Q1</accession>
<evidence type="ECO:0000259" key="6">
    <source>
        <dbReference type="PROSITE" id="PS50075"/>
    </source>
</evidence>
<dbReference type="InterPro" id="IPR009081">
    <property type="entry name" value="PP-bd_ACP"/>
</dbReference>
<keyword evidence="3" id="KW-0597">Phosphoprotein</keyword>
<sequence length="1464" mass="156103">MTLAGLPADTAARSYPMSFEQESIWLNDQLQEGPSRYVESWAYRLRGARIDAAAARRALTGIVARHEALRSRLSLAEAGAGSPGGNEGGGEARQTVMPPAEVELDVRRVSSRDLRTAMVAAATRPVPLDRPPLLRATLLELAEDDSVLVVAIHHAVIDGWCFGLLDTEFSALYRAALDRTASPLPALPLQFGPYAQERRRAADAGGHKDSLEYWRETMRGAPPESSFPTDRPRPAALGASGDRVEFTLGPGLGAGVRDLARRTRSTPFAVLATALSVLISRLSGQDDVVIGTPVSRRDEEALEPVIACLTDVMPLRQHIPDGMSFAELTARTKERVWGAVRHRDVPYSRLVRELGAERSPDRFPLFQVVFGLDDAPAPALDLPGVTAERLYIHSGTAKYDVFLHLVPARGGFDGFLEFSTDLFDRATALRLSERLRILLADALARPGLPVRELDILPAAERRLILGSWSRGAAAPAERPLAHELFAAQALRTPRAPAVVHGDRVLTYAELDRAADEVAAHLVARGTAGRPVGVCLRRGPELAVAVLGVLKAGSGCLPIDPAHPVGRIAGMAADSGIGVALVQRDLAALLPATVETISLDDLPAAPEVRLPAAAPAGLCYLIYTSGSTGRPKGVAMPHRALANLLAWQRSRSPAGPGTRTLQFAAPGFDVAFQELFGTWADGGTLVMTDDGTRRDPALLLDLLAAQRVERLFLPFVALQQLAEYACSAGRSAATLREVVTAGEQLHATPALREFFREHAPGAVLENQYGPSETHVVTAERMDGDPETWPGLPSIGRPVDGTRVLLLDRYQRLAPVGSVGEICVGGAALADGYLGRPSLTAQKFVADPFSPGARLYRTGDTARYLPDGRIQFLGRVDGQVKIRGHRVETGEVASAVQAVPGVADAAVVAREAAGPGHKRLIAYYLPADGAAPRPDELRRAVAERLPEYMVPSVCVALEEFPRTASGKLDRLALPLPDEADSKPADSFVAPGTPTERIVAAAWQDVLGRGRVGVYDDFFALGGDSLSAVRLMLRLRQETRQQLPLGALSAAPTVAALAALADRDRTAGRDAGDQAFDPAAEIRLPADIVAARETIRVAEDPAHVLLTGATGFLGAYTLRSLLDRTRAVVHCLVRGAGREQASARLRRVMEGYGIRDESAERRVRIVLGDLAQPHLGLSEQDFDALAHTVDAVYHVGAAVNLASPYGQLKAATVDGTAGVLRLAARHRSVPVHHVSTVGVYAGHARPGGGRIGPEHPTGPAEALEHGYTQSKWAAEKLIEAARARSLPATVYRPTRIAGHSRTGACQSGDYMWLMLKGCVQAKAAPAGVDTAFDLVPVDWVGDALVALSLRPAAAGRTFHLATGRLLRLDTMLGRLRARGYALPEVDPQQWLARIGADAGNAAFPLLGTLAAEVAGGGSEGGLLFDPTATDAALAGSGVVRPEVDEEWFATCLGYFTRTRWLPEPTER</sequence>
<evidence type="ECO:0000256" key="1">
    <source>
        <dbReference type="ARBA" id="ARBA00001957"/>
    </source>
</evidence>
<dbReference type="InterPro" id="IPR045851">
    <property type="entry name" value="AMP-bd_C_sf"/>
</dbReference>
<keyword evidence="2" id="KW-0596">Phosphopantetheine</keyword>
<evidence type="ECO:0000313" key="8">
    <source>
        <dbReference type="Proteomes" id="UP001501303"/>
    </source>
</evidence>
<dbReference type="InterPro" id="IPR036291">
    <property type="entry name" value="NAD(P)-bd_dom_sf"/>
</dbReference>
<dbReference type="InterPro" id="IPR010071">
    <property type="entry name" value="AA_adenyl_dom"/>
</dbReference>
<evidence type="ECO:0000256" key="2">
    <source>
        <dbReference type="ARBA" id="ARBA00022450"/>
    </source>
</evidence>
<dbReference type="Pfam" id="PF00501">
    <property type="entry name" value="AMP-binding"/>
    <property type="match status" value="1"/>
</dbReference>
<evidence type="ECO:0000313" key="7">
    <source>
        <dbReference type="EMBL" id="GAA1911653.1"/>
    </source>
</evidence>
<dbReference type="InterPro" id="IPR020845">
    <property type="entry name" value="AMP-binding_CS"/>
</dbReference>
<dbReference type="Gene3D" id="1.10.1200.10">
    <property type="entry name" value="ACP-like"/>
    <property type="match status" value="1"/>
</dbReference>
<dbReference type="SUPFAM" id="SSF56801">
    <property type="entry name" value="Acetyl-CoA synthetase-like"/>
    <property type="match status" value="1"/>
</dbReference>